<evidence type="ECO:0000313" key="2">
    <source>
        <dbReference type="Proteomes" id="UP000095192"/>
    </source>
</evidence>
<accession>A0A1D3D5K8</accession>
<comment type="caution">
    <text evidence="1">The sequence shown here is derived from an EMBL/GenBank/DDBJ whole genome shotgun (WGS) entry which is preliminary data.</text>
</comment>
<protein>
    <submittedName>
        <fullName evidence="1">Uncharacterized protein</fullName>
    </submittedName>
</protein>
<organism evidence="1 2">
    <name type="scientific">Cyclospora cayetanensis</name>
    <dbReference type="NCBI Taxonomy" id="88456"/>
    <lineage>
        <taxon>Eukaryota</taxon>
        <taxon>Sar</taxon>
        <taxon>Alveolata</taxon>
        <taxon>Apicomplexa</taxon>
        <taxon>Conoidasida</taxon>
        <taxon>Coccidia</taxon>
        <taxon>Eucoccidiorida</taxon>
        <taxon>Eimeriorina</taxon>
        <taxon>Eimeriidae</taxon>
        <taxon>Cyclospora</taxon>
    </lineage>
</organism>
<name>A0A1D3D5K8_9EIME</name>
<dbReference type="EMBL" id="JROU02000645">
    <property type="protein sequence ID" value="OEH78733.1"/>
    <property type="molecule type" value="Genomic_DNA"/>
</dbReference>
<evidence type="ECO:0000313" key="1">
    <source>
        <dbReference type="EMBL" id="OEH78733.1"/>
    </source>
</evidence>
<reference evidence="1 2" key="1">
    <citation type="journal article" date="2016" name="BMC Genomics">
        <title>Comparative genomics reveals Cyclospora cayetanensis possesses coccidia-like metabolism and invasion components but unique surface antigens.</title>
        <authorList>
            <person name="Liu S."/>
            <person name="Wang L."/>
            <person name="Zheng H."/>
            <person name="Xu Z."/>
            <person name="Roellig D.M."/>
            <person name="Li N."/>
            <person name="Frace M.A."/>
            <person name="Tang K."/>
            <person name="Arrowood M.J."/>
            <person name="Moss D.M."/>
            <person name="Zhang L."/>
            <person name="Feng Y."/>
            <person name="Xiao L."/>
        </authorList>
    </citation>
    <scope>NUCLEOTIDE SEQUENCE [LARGE SCALE GENOMIC DNA]</scope>
    <source>
        <strain evidence="1 2">CHN_HEN01</strain>
    </source>
</reference>
<dbReference type="InParanoid" id="A0A1D3D5K8"/>
<proteinExistence type="predicted"/>
<sequence length="180" mass="18448">MAADSERGGAVSRLEEAAAAAARLHKHRNSLECRSTRAEEAANAIAVCRKARDISRNSREERLCNKASPPLQAAGLVLGASTTPSGEVCMQREAPHVLRAAAGRSSPLAAEMAIPDGCCLRISGRHPCSGSCGCVCVEASRVAAGAVAGGRGEGGGAVLAFQQRCSVSVAGVKWCRLHSG</sequence>
<dbReference type="VEuPathDB" id="ToxoDB:cyc_01657"/>
<dbReference type="Proteomes" id="UP000095192">
    <property type="component" value="Unassembled WGS sequence"/>
</dbReference>
<gene>
    <name evidence="1" type="ORF">cyc_01657</name>
</gene>
<dbReference type="AlphaFoldDB" id="A0A1D3D5K8"/>
<keyword evidence="2" id="KW-1185">Reference proteome</keyword>